<dbReference type="FunFam" id="3.50.30.30:FF:000008">
    <property type="entry name" value="Glutamate carboxypeptidase 2"/>
    <property type="match status" value="1"/>
</dbReference>
<dbReference type="InterPro" id="IPR046450">
    <property type="entry name" value="PA_dom_sf"/>
</dbReference>
<reference evidence="7" key="2">
    <citation type="submission" date="2023-01" db="EMBL/GenBank/DDBJ databases">
        <authorList>
            <person name="Petersen C."/>
        </authorList>
    </citation>
    <scope>NUCLEOTIDE SEQUENCE</scope>
    <source>
        <strain evidence="7">IBT 17514</strain>
    </source>
</reference>
<name>A0AAD6HAH3_9EURO</name>
<reference evidence="7" key="1">
    <citation type="journal article" date="2023" name="IMA Fungus">
        <title>Comparative genomic study of the Penicillium genus elucidates a diverse pangenome and 15 lateral gene transfer events.</title>
        <authorList>
            <person name="Petersen C."/>
            <person name="Sorensen T."/>
            <person name="Nielsen M.R."/>
            <person name="Sondergaard T.E."/>
            <person name="Sorensen J.L."/>
            <person name="Fitzpatrick D.A."/>
            <person name="Frisvad J.C."/>
            <person name="Nielsen K.L."/>
        </authorList>
    </citation>
    <scope>NUCLEOTIDE SEQUENCE</scope>
    <source>
        <strain evidence="7">IBT 17514</strain>
    </source>
</reference>
<feature type="region of interest" description="Disordered" evidence="2">
    <location>
        <begin position="263"/>
        <end position="283"/>
    </location>
</feature>
<dbReference type="InterPro" id="IPR007365">
    <property type="entry name" value="TFR-like_dimer_dom"/>
</dbReference>
<dbReference type="SUPFAM" id="SSF52025">
    <property type="entry name" value="PA domain"/>
    <property type="match status" value="1"/>
</dbReference>
<comment type="similarity">
    <text evidence="1">Belongs to the peptidase M28 family. M28B subfamily.</text>
</comment>
<dbReference type="PANTHER" id="PTHR10404:SF46">
    <property type="entry name" value="VACUOLAR PROTEIN SORTING-ASSOCIATED PROTEIN 70"/>
    <property type="match status" value="1"/>
</dbReference>
<keyword evidence="8" id="KW-1185">Reference proteome</keyword>
<gene>
    <name evidence="7" type="ORF">N7493_011802</name>
</gene>
<keyword evidence="3" id="KW-1133">Transmembrane helix</keyword>
<dbReference type="Gene3D" id="3.50.30.30">
    <property type="match status" value="1"/>
</dbReference>
<dbReference type="Pfam" id="PF04389">
    <property type="entry name" value="Peptidase_M28"/>
    <property type="match status" value="1"/>
</dbReference>
<dbReference type="GO" id="GO:0004180">
    <property type="term" value="F:carboxypeptidase activity"/>
    <property type="evidence" value="ECO:0007669"/>
    <property type="project" value="TreeGrafter"/>
</dbReference>
<protein>
    <recommendedName>
        <fullName evidence="9">Glutamate carboxypeptidase</fullName>
    </recommendedName>
</protein>
<evidence type="ECO:0000313" key="8">
    <source>
        <dbReference type="Proteomes" id="UP001215712"/>
    </source>
</evidence>
<dbReference type="InterPro" id="IPR003137">
    <property type="entry name" value="PA_domain"/>
</dbReference>
<evidence type="ECO:0000259" key="5">
    <source>
        <dbReference type="Pfam" id="PF04253"/>
    </source>
</evidence>
<evidence type="ECO:0000256" key="1">
    <source>
        <dbReference type="ARBA" id="ARBA00005634"/>
    </source>
</evidence>
<dbReference type="PANTHER" id="PTHR10404">
    <property type="entry name" value="N-ACETYLATED-ALPHA-LINKED ACIDIC DIPEPTIDASE"/>
    <property type="match status" value="1"/>
</dbReference>
<organism evidence="7 8">
    <name type="scientific">Penicillium malachiteum</name>
    <dbReference type="NCBI Taxonomy" id="1324776"/>
    <lineage>
        <taxon>Eukaryota</taxon>
        <taxon>Fungi</taxon>
        <taxon>Dikarya</taxon>
        <taxon>Ascomycota</taxon>
        <taxon>Pezizomycotina</taxon>
        <taxon>Eurotiomycetes</taxon>
        <taxon>Eurotiomycetidae</taxon>
        <taxon>Eurotiales</taxon>
        <taxon>Aspergillaceae</taxon>
        <taxon>Penicillium</taxon>
    </lineage>
</organism>
<dbReference type="Proteomes" id="UP001215712">
    <property type="component" value="Unassembled WGS sequence"/>
</dbReference>
<feature type="region of interest" description="Disordered" evidence="2">
    <location>
        <begin position="305"/>
        <end position="324"/>
    </location>
</feature>
<dbReference type="Pfam" id="PF02225">
    <property type="entry name" value="PA"/>
    <property type="match status" value="1"/>
</dbReference>
<dbReference type="CDD" id="cd08022">
    <property type="entry name" value="M28_PSMA_like"/>
    <property type="match status" value="1"/>
</dbReference>
<evidence type="ECO:0000256" key="2">
    <source>
        <dbReference type="SAM" id="MobiDB-lite"/>
    </source>
</evidence>
<proteinExistence type="inferred from homology"/>
<feature type="transmembrane region" description="Helical" evidence="3">
    <location>
        <begin position="38"/>
        <end position="59"/>
    </location>
</feature>
<dbReference type="Gene3D" id="3.40.630.10">
    <property type="entry name" value="Zn peptidases"/>
    <property type="match status" value="1"/>
</dbReference>
<evidence type="ECO:0000313" key="7">
    <source>
        <dbReference type="EMBL" id="KAJ5703413.1"/>
    </source>
</evidence>
<dbReference type="CDD" id="cd02121">
    <property type="entry name" value="PA_GCPII_like"/>
    <property type="match status" value="1"/>
</dbReference>
<feature type="domain" description="PA" evidence="4">
    <location>
        <begin position="212"/>
        <end position="275"/>
    </location>
</feature>
<dbReference type="SUPFAM" id="SSF47672">
    <property type="entry name" value="Transferrin receptor-like dimerisation domain"/>
    <property type="match status" value="1"/>
</dbReference>
<evidence type="ECO:0008006" key="9">
    <source>
        <dbReference type="Google" id="ProtNLM"/>
    </source>
</evidence>
<dbReference type="Pfam" id="PF04253">
    <property type="entry name" value="TFR_dimer"/>
    <property type="match status" value="1"/>
</dbReference>
<dbReference type="FunFam" id="3.40.630.10:FF:000101">
    <property type="entry name" value="N-acetylated alpha-linked acidic dipeptidase like 1"/>
    <property type="match status" value="1"/>
</dbReference>
<dbReference type="EMBL" id="JAQJAN010000023">
    <property type="protein sequence ID" value="KAJ5703413.1"/>
    <property type="molecule type" value="Genomic_DNA"/>
</dbReference>
<keyword evidence="3" id="KW-0812">Transmembrane</keyword>
<sequence>MTTKRKNEMSRQIETSPLLDVHATPQQNQPSYYVLSSFYLLLAVVTLFMISWTLLLNILQGHSIRSYISLYYSLPHASWPESSGITYGRLQKILLDTPNSDKVREWTSYYTSGPHLAGKNHSQALWTQNLWKEFGVEDTTLKTYDVYLNYPVGHRLALIDDSSSAVVFEATLKEDVLEEDPTTGLPKRVPAFHAYSASGDVSARFVYVNFGTYEDFKELSRAGILLEGTIAIAKYGRIPCGLKIKAAQEFGIVGVVIYNDPQEDGEVTEDNDHKAYPHGPARNPSAIQRATARFLNVLPGDPTTPEYASKPGCERQEARDSMPTIPSLPISYNEILPFLKALNGHGPRAETFGDSWKGGLGYKDVQYNIGPSPANLVINLVNEQNYQVTPIWNVIGVIKGHTDEVVVLGNHRDAWGAGGAGDSNSGSAVLNEVVRSFGEAFKSGWKPLRTIVFASWDGGEYSLLSSTEWVEDNFPWVSKTNIAYLNVDTAVVGTVFEAHASPLLEKVIRETIAVVQGHEKIIWDWGSKIEGPSCLKDVLAFQNFAGVPSMDFGFRRASTDPVHHSHSSYDSLAWMEKFGDHDWTYHLLCAKLWALVAARLIDSPLIPFSAGDHAAHLYSTFNRIKEQYPPGDPYLHFGRFHQAIDEYYGQAREFDSFTISRAKRLRDEPIPWYKWWTKVLYFNNARRVNERYKALERAFRYQPGLDGRSWFKHVAFAPDRWTGKSTTFPGLVESLEDGDLDNIKVCMSFILDLKISCSPMFFLRFSEMGQDYSKPA</sequence>
<dbReference type="InterPro" id="IPR039373">
    <property type="entry name" value="Peptidase_M28B"/>
</dbReference>
<feature type="domain" description="Peptidase M28" evidence="6">
    <location>
        <begin position="393"/>
        <end position="573"/>
    </location>
</feature>
<comment type="caution">
    <text evidence="7">The sequence shown here is derived from an EMBL/GenBank/DDBJ whole genome shotgun (WGS) entry which is preliminary data.</text>
</comment>
<evidence type="ECO:0000259" key="4">
    <source>
        <dbReference type="Pfam" id="PF02225"/>
    </source>
</evidence>
<keyword evidence="3" id="KW-0472">Membrane</keyword>
<evidence type="ECO:0000259" key="6">
    <source>
        <dbReference type="Pfam" id="PF04389"/>
    </source>
</evidence>
<evidence type="ECO:0000256" key="3">
    <source>
        <dbReference type="SAM" id="Phobius"/>
    </source>
</evidence>
<dbReference type="InterPro" id="IPR036757">
    <property type="entry name" value="TFR-like_dimer_dom_sf"/>
</dbReference>
<dbReference type="InterPro" id="IPR007484">
    <property type="entry name" value="Peptidase_M28"/>
</dbReference>
<feature type="domain" description="Transferrin receptor-like dimerisation" evidence="5">
    <location>
        <begin position="636"/>
        <end position="744"/>
    </location>
</feature>
<dbReference type="SUPFAM" id="SSF53187">
    <property type="entry name" value="Zn-dependent exopeptidases"/>
    <property type="match status" value="1"/>
</dbReference>
<dbReference type="AlphaFoldDB" id="A0AAD6HAH3"/>
<dbReference type="Gene3D" id="1.20.930.40">
    <property type="entry name" value="Transferrin receptor-like, dimerisation domain"/>
    <property type="match status" value="1"/>
</dbReference>
<accession>A0AAD6HAH3</accession>